<dbReference type="InterPro" id="IPR001849">
    <property type="entry name" value="PH_domain"/>
</dbReference>
<dbReference type="PROSITE" id="PS50003">
    <property type="entry name" value="PH_DOMAIN"/>
    <property type="match status" value="1"/>
</dbReference>
<dbReference type="GeneID" id="115736923"/>
<sequence>MLEDQVANLLQRYLGNYVRGLNKEALKISVWKGDVELTNMQLKPEALNALKLPVRVKAGFLGSVKLKVPWSRLGQEPVLVSLDRIFLLAEPSTGVEGCSEDSIQEAKKSRVREMEMRLLERAQQLKSEVNQSWLGSLINTIIGNLKLSISNIHIRYEDLESNPGHPFAMGLTLEKLITVTVDDNGKETFVTGGSLERIQKSVELEQIALYLDSGISPWQLDKPWENLLPAEWVQVFRFGTDKGMPANNLTKKHTYILQPVTGNAKYVKSRPNEHNDQQPSQKAAVNLDDVTLCLSKDGYSDMLKLADNFAAFNQRLKYAHFRPPVPIKSNPSSWWKYAYRAVSDQLKKASGKLSWEQVLKYAKLRKKYISLYAQLLKSDPGRAIADDNKEIEELDRELDIEVILQWRMLAHKFVERSVETDLNLRKQKEKKSWWSIGWSRSSLKDESEAFHFSEEDWDQLNRIIGYREEDAGQSVIIDEKKDSLHTLVEIHMKHNASKLIDESLESLAALSCENLNCSIKLYPETKIFDIKLGSYQLSSPNGLLAESATSSDSLVGIFCYKPFDAKVDWSMVAKASPCYVTYLKDSIEQVVKFFENSSGVSQKIALETAAAVQMTIDEVKRTAQQQMNRALKDHSRFLLDLDIAAPKITIPTDFRPDDIHPTKLLLDLGNLIIRTGDDNTQESTEETLMYLQFKLVLSDVSAFLVDGDYFWSQTTYGSAGPTYLGGNTFLPIIDRCGVILALEQNRLEDPSYPSTRIAVRLPSLGFHFSPARYHRLMQVLKIFQGEDSDGSDSIRPWSQADLEGWLSLLVRKGMGNREAVWQRRYLCLVGPFLYVLDSPGSRSYKQYISLRGKQVFQVPAEFVGGVDHVLAVSEAARSNSKVVEDANALIMRCDTDELRKLWQRRLQGAIYRASGSAPIVGLSESSSEHEDSEKGDYNSQDTGVEKVFITGILDELKICFYYNQQRVQGFMRVLVAEENCLFEFRAIGGQVELSVRTSEMLIGTVLRSLEIEDLVSSNGISKRRYLARSFIGSADAFSSFDDVKSQSFNCDDRAASEGDDKFYEASETLADPVDSPMQSSMSVSDNRRADLASTSQTLSSKPPSFIRTPGLLPYDTHETKGGDSELKDTLNSFVKAQITVLDHNSALYNNIDKQVTVTLATLSFFCRRPTILAIMEFVNAINTEDEKCESFSESSSVAIIKHDTHREDVGNDHHSEAVEESVVKGLLGKGKSRIIFSLTLKMTRAHIILMNEKEAKFATLLQDNLLADIKVFPSSFRIKAALGNLRISDDSLPSNHMYFWICDMRNPGGSSFVDLLFSSFSADDEDYGGYDYALVGELSEVRVVYLNRFIQEIVSYFTGLAPGNSKNVIKVKDQVTDAEKWFTTSEIEGSPAVKLDLSLRKPIIWMPRQTDSIDYLKLDIVQITVQNSFQWLFGGKREISAVHLDILTILIEDINLNVGVGTKLGESIIQEVKGVSVVIGRSLRDLLHRVPGSEVTIKIEEITAALSNREYQIITECAQANFSETPNLAPSLIDSEISSSEADALVPQVSDVEYATQDGESWITTKVSVAIDLVVLCLRTGIGGDTSLATVGVNGMWLLYKSNKAGDGFLSASLDGFTVIDDRVGTEEGLRLAIGKPEDVRNSPINAAIDYKHWSRDYIDATNDNDVKIVPTMLILDAKFSQSSSFMSLCVQRPQLLVALDFLLAVVEFFLPSIGDVLSYGDHEKSLALNIVDAVTLDQSVYRQTSTEMALSPQRPLIVDDERYNHFIYDGQGGVLYLKDRQANLSAPSKEKMIYVANGKRLQFKNVLVKDGRYLDSCIYLGTNSSYTALKDDDVYLEEIDGASCGPYSKEDLNQELPPNNAVVRSTEFTVELQAIGPELTFYSASKEVAESRSLILSNKLLHAQLDVLCRLVMKNDTIEMSANALGLTMESNGIRILEPFDTTLNYSNASGKTNIQLSVSDVFMNFSFSILKLFLAVEDDILAFLRMTSKKITVVCSQFDKVGTVRNPQNSQVYAFWRPRAPPGFAVLGDYLTPTEKPPTKGVIAINTNFARVKNPLSFRLVWPTLSAGVSSEQRSNGNEGSLRSILDEGDTSCCVWFPEAPKGYVALGCVVSQGSKRPPLSSVSCILASLLTPCPLRDCITIGSDNLCSTLAFWRVENAAGTFLPADPTTGLLNVAYELRHLMFPILDSPKAYESPNTQASSSHRDTPQPQRSIGASSCRRFEEISDFVWVWWNRGSNSGRRLSLWRPVVPQGMVYFGDIAVQGYEPPSTCTVVHDTGGEELFIAPLDFQLVGQIKKQKGVEGISFWMPQAPPGYVSLGCVASKSIPKQHDFSALRCIRSDMVSGDQFSEESLWDTSGTKIKTEPFSIWAIGNELGTFIVRSGFKKPPQRFALKLADLTNGLDDTVIDAEIKTFSAALFDDYGGLMVPLFNVSLSGLGFSLHGREKCINSTASFSLNVRSYNDKYEAWEPLVEPVDGFLRYQYDLNAPGAASQLRITSRRDLNLNVSVSNANMIIQAYASWSNLSHVHKSSQEIKQQKEEAGSSTFGGGSIIGVHHKRDFFIIPRNKLGEDIFIRATEIRGLHNIIRMPSGVMKPLKVPVLKNMLDSHMKGKLGGKVRAMVTVLVADAQILRVEGSTSKQYAVTIRLIQDQSISSESLLKQQTARTRGIHSEHSSSSEQELVNWGEMFFFKVDSADHYKVELIVIDTGNGNPVGFSSFPLKQVAENIPDSLSTSAYFNKLSWMDLFSAQSMNTVEETEGQKLCGRIRCGILLSPEYEVENQENSCMSGERSGFIQISPSREGPWTTVRLNYAAPAACWRLGSDVIASEVIVKDGDRYVDIRSLVTVQNSTDITLDLCLKSKASEDRTLHDASRIEEQQFEDDKTEKDEFFQTEEYKPSSGWVSCSFQPKKQELDGSPWNEKSISESPPGWSWIDNWHLDKTSVTTADGWVYAPDVESLKWPESCDSLKSVNYARQRKWVRNRKKISGHQKLEISLGRLSPGDTVPLPLSGLQSDYVLQLRPFRIHDSNEYSWSSVVNKVEDSGEPKGISEICVSALAESNELLCCTPLNGTSSNGSQKLWFCVSIQATEVAKDIHSDPIQDWKIVIKAPLSLSNFLPFAAEFTVLEMQAGDHFSACARRALCPGAPVNVYHADIRNPLFLSLLPPRGWLSVHETILLSHPHGVPANTLSLRSDISGRVVQIILDQNYEREQPMLSKVIRVYAPYWFEIARCPPLTLRLIDMGGKKSTRKFALPFHSKKSNAKIVEEIAEEEIYDGHTIASALNFNILGLSVSSSGEAHFGPVKDLSLLGDVDGSLDINAYDADGKCVKLFVSTKPCPYQSIPTKVICIRPFITFTNRLGQDILLKLSCRDEAKVLRLCDSRVSFPYRDDNGPNKLQVRLGDTEWSYPIQITKEDTISLVLRTQAGIRKFLRTEIRGYEEGSRFIVVFRLGSAFGPIRMENRIGNKKISIRQAGFDDNYWIQMEPFSTTNFSWEDPYGQKFIEAKVDEDSSGVWKFDLEESGLHLVEQGELKIKFHVFEMVDVKVGRFIDDKTSNLDEDVLVTSTGNQGSTQLPAKVQNEVTPLELIVELGVLGVSLIDHRPKELSYLYLERVFISYSTSYDGGATTRFKLILGYLQIDNQLPLTLMPVLLAPEQATDLHHPVFKITVTVCNENPDGVVVYPCVYIRVTDKWWRLDIHEPIIWAVVDLYRNIQMDRLPQTSSVTQVDPEIRVNLIDISEVRLKVSLDTAPAQRPHGVLGVWSPVLSAVGNAFKIQLHLRRVMHKDRFMRKSSILPAIGNRIMRDLIHNPLHLLFSVDVLGMASSTLASLSRGFAELSTDGQFLQLRSKQVRSRRITGVSDGILQGTEALAQGVAFGVSGVVTKPMESAKQNGLLGLAHGVGRAFVGIVVQPVSGALDFFSMTVDGIGASCSKCLEVLNRKTSLNRIRNPRAIRSDGVVRDYCEREALGQMILYLAEASRRFGCTEIFKEPSKFASSDYYEEHFVVPYQRIVLVTNKRVMLLQCPDLDNMDKRPCKIMWDVPWQELMALELAKAGCHQPSHLILHLKNFRRSENFVRVIKCATEVETEGTVPQAVIICSVVRKMWKAYQSDMKCLVLKVPSSQRHVSFAWSEADGRETRNLSKAIVRLREFSSSNSASDDRKFVTHSINFTKIWSSKRETKGRCTLCRKQSSDHSGICSIWRPICPDGYVSIGDIARVGSHAPNCAAVYSNSDRLFALPIGYDLVWRNCLDDYTTPVSIWHPRAPEGFVSLGCVAVADFTEPQPDLVYCVAESLAEQTEFEEQKIWTEPDSYPWACHIYQIKSGALHFVALRQTKEESDWKPMRVHDEPAVQMHS</sequence>
<dbReference type="Pfam" id="PF25036">
    <property type="entry name" value="VPS13_VAB"/>
    <property type="match status" value="2"/>
</dbReference>
<dbReference type="Pfam" id="PF25037">
    <property type="entry name" value="VPS13_C"/>
    <property type="match status" value="1"/>
</dbReference>
<dbReference type="PANTHER" id="PTHR16166">
    <property type="entry name" value="VACUOLAR PROTEIN SORTING-ASSOCIATED PROTEIN VPS13"/>
    <property type="match status" value="1"/>
</dbReference>
<dbReference type="InterPro" id="IPR009291">
    <property type="entry name" value="Vps62"/>
</dbReference>
<evidence type="ECO:0000256" key="2">
    <source>
        <dbReference type="ARBA" id="ARBA00022448"/>
    </source>
</evidence>
<dbReference type="Pfam" id="PF00169">
    <property type="entry name" value="PH"/>
    <property type="match status" value="1"/>
</dbReference>
<dbReference type="InterPro" id="IPR026854">
    <property type="entry name" value="VPS13_N"/>
</dbReference>
<feature type="compositionally biased region" description="Polar residues" evidence="4">
    <location>
        <begin position="2197"/>
        <end position="2218"/>
    </location>
</feature>
<dbReference type="SUPFAM" id="SSF50729">
    <property type="entry name" value="PH domain-like"/>
    <property type="match status" value="1"/>
</dbReference>
<gene>
    <name evidence="7 8" type="primary">LOC115736923</name>
</gene>
<dbReference type="Proteomes" id="UP000827889">
    <property type="component" value="Chromosome 9"/>
</dbReference>
<feature type="region of interest" description="Disordered" evidence="4">
    <location>
        <begin position="1067"/>
        <end position="1103"/>
    </location>
</feature>
<feature type="region of interest" description="Disordered" evidence="4">
    <location>
        <begin position="2195"/>
        <end position="2218"/>
    </location>
</feature>
<dbReference type="PANTHER" id="PTHR16166:SF137">
    <property type="entry name" value="PLECKSTRIN HOMOLOGY (PH) DOMAIN-CONTAINING PROTEIN"/>
    <property type="match status" value="1"/>
</dbReference>
<dbReference type="RefSeq" id="XP_048140982.1">
    <property type="nucleotide sequence ID" value="XM_048285025.1"/>
</dbReference>
<evidence type="ECO:0000313" key="7">
    <source>
        <dbReference type="RefSeq" id="XP_048140981.1"/>
    </source>
</evidence>
<evidence type="ECO:0000256" key="3">
    <source>
        <dbReference type="ARBA" id="ARBA00023055"/>
    </source>
</evidence>
<feature type="compositionally biased region" description="Polar residues" evidence="4">
    <location>
        <begin position="1092"/>
        <end position="1102"/>
    </location>
</feature>
<feature type="domain" description="PH" evidence="5">
    <location>
        <begin position="799"/>
        <end position="911"/>
    </location>
</feature>
<comment type="similarity">
    <text evidence="1">Belongs to the VPS13 family.</text>
</comment>
<evidence type="ECO:0000259" key="5">
    <source>
        <dbReference type="PROSITE" id="PS50003"/>
    </source>
</evidence>
<accession>A0ABM3HWK9</accession>
<evidence type="ECO:0000313" key="8">
    <source>
        <dbReference type="RefSeq" id="XP_048140982.1"/>
    </source>
</evidence>
<keyword evidence="6" id="KW-1185">Reference proteome</keyword>
<name>A0ABM3HWK9_9MYRT</name>
<organism evidence="6 8">
    <name type="scientific">Rhodamnia argentea</name>
    <dbReference type="NCBI Taxonomy" id="178133"/>
    <lineage>
        <taxon>Eukaryota</taxon>
        <taxon>Viridiplantae</taxon>
        <taxon>Streptophyta</taxon>
        <taxon>Embryophyta</taxon>
        <taxon>Tracheophyta</taxon>
        <taxon>Spermatophyta</taxon>
        <taxon>Magnoliopsida</taxon>
        <taxon>eudicotyledons</taxon>
        <taxon>Gunneridae</taxon>
        <taxon>Pentapetalae</taxon>
        <taxon>rosids</taxon>
        <taxon>malvids</taxon>
        <taxon>Myrtales</taxon>
        <taxon>Myrtaceae</taxon>
        <taxon>Myrtoideae</taxon>
        <taxon>Myrteae</taxon>
        <taxon>Australasian group</taxon>
        <taxon>Rhodamnia</taxon>
    </lineage>
</organism>
<protein>
    <submittedName>
        <fullName evidence="7">Uncharacterized protein LOC115736923 isoform X1</fullName>
    </submittedName>
    <submittedName>
        <fullName evidence="8">Uncharacterized protein LOC115736923 isoform X2</fullName>
    </submittedName>
</protein>
<dbReference type="Gene3D" id="2.30.29.30">
    <property type="entry name" value="Pleckstrin-homology domain (PH domain)/Phosphotyrosine-binding domain (PTB)"/>
    <property type="match status" value="1"/>
</dbReference>
<dbReference type="InterPro" id="IPR026847">
    <property type="entry name" value="VPS13"/>
</dbReference>
<dbReference type="InterPro" id="IPR011993">
    <property type="entry name" value="PH-like_dom_sf"/>
</dbReference>
<dbReference type="InterPro" id="IPR056748">
    <property type="entry name" value="VPS13-like_C"/>
</dbReference>
<proteinExistence type="inferred from homology"/>
<dbReference type="SMART" id="SM00233">
    <property type="entry name" value="PH"/>
    <property type="match status" value="1"/>
</dbReference>
<keyword evidence="3" id="KW-0445">Lipid transport</keyword>
<dbReference type="RefSeq" id="XP_048140981.1">
    <property type="nucleotide sequence ID" value="XM_048285024.1"/>
</dbReference>
<dbReference type="Pfam" id="PF06101">
    <property type="entry name" value="Vps62"/>
    <property type="match status" value="3"/>
</dbReference>
<evidence type="ECO:0000256" key="1">
    <source>
        <dbReference type="ARBA" id="ARBA00006545"/>
    </source>
</evidence>
<dbReference type="Pfam" id="PF12624">
    <property type="entry name" value="VPS13_N"/>
    <property type="match status" value="1"/>
</dbReference>
<evidence type="ECO:0000313" key="6">
    <source>
        <dbReference type="Proteomes" id="UP000827889"/>
    </source>
</evidence>
<dbReference type="InterPro" id="IPR009543">
    <property type="entry name" value="VPS13_VAB"/>
</dbReference>
<reference evidence="7 8" key="1">
    <citation type="submission" date="2025-05" db="UniProtKB">
        <authorList>
            <consortium name="RefSeq"/>
        </authorList>
    </citation>
    <scope>IDENTIFICATION</scope>
    <source>
        <tissue evidence="7 8">Leaf</tissue>
    </source>
</reference>
<keyword evidence="2" id="KW-0813">Transport</keyword>
<evidence type="ECO:0000256" key="4">
    <source>
        <dbReference type="SAM" id="MobiDB-lite"/>
    </source>
</evidence>